<evidence type="ECO:0000313" key="2">
    <source>
        <dbReference type="EMBL" id="KAG8034385.1"/>
    </source>
</evidence>
<proteinExistence type="predicted"/>
<dbReference type="EMBL" id="JAAOIC020000067">
    <property type="protein sequence ID" value="KAG8034385.1"/>
    <property type="molecule type" value="Genomic_DNA"/>
</dbReference>
<feature type="region of interest" description="Disordered" evidence="1">
    <location>
        <begin position="261"/>
        <end position="287"/>
    </location>
</feature>
<dbReference type="PANTHER" id="PTHR31025">
    <property type="entry name" value="SI:CH211-196P9.1-RELATED"/>
    <property type="match status" value="1"/>
</dbReference>
<reference evidence="2" key="2">
    <citation type="submission" date="2021-04" db="EMBL/GenBank/DDBJ databases">
        <title>Genome-wide patterns of bracovirus chromosomal integration into multiple host tissues during parasitism.</title>
        <authorList>
            <person name="Chebbi M.A.C."/>
        </authorList>
    </citation>
    <scope>NUCLEOTIDE SEQUENCE</scope>
    <source>
        <tissue evidence="2">Whole body</tissue>
    </source>
</reference>
<organism evidence="2 3">
    <name type="scientific">Cotesia typhae</name>
    <dbReference type="NCBI Taxonomy" id="2053667"/>
    <lineage>
        <taxon>Eukaryota</taxon>
        <taxon>Metazoa</taxon>
        <taxon>Ecdysozoa</taxon>
        <taxon>Arthropoda</taxon>
        <taxon>Hexapoda</taxon>
        <taxon>Insecta</taxon>
        <taxon>Pterygota</taxon>
        <taxon>Neoptera</taxon>
        <taxon>Endopterygota</taxon>
        <taxon>Hymenoptera</taxon>
        <taxon>Apocrita</taxon>
        <taxon>Ichneumonoidea</taxon>
        <taxon>Braconidae</taxon>
        <taxon>Microgastrinae</taxon>
        <taxon>Cotesia</taxon>
    </lineage>
</organism>
<keyword evidence="3" id="KW-1185">Reference proteome</keyword>
<comment type="caution">
    <text evidence="2">The sequence shown here is derived from an EMBL/GenBank/DDBJ whole genome shotgun (WGS) entry which is preliminary data.</text>
</comment>
<protein>
    <submittedName>
        <fullName evidence="2">Uncharacterized protein</fullName>
    </submittedName>
</protein>
<reference evidence="2" key="1">
    <citation type="submission" date="2020-03" db="EMBL/GenBank/DDBJ databases">
        <authorList>
            <person name="Chebbi M.A."/>
            <person name="Drezen J.M."/>
        </authorList>
    </citation>
    <scope>NUCLEOTIDE SEQUENCE</scope>
    <source>
        <tissue evidence="2">Whole body</tissue>
    </source>
</reference>
<evidence type="ECO:0000256" key="1">
    <source>
        <dbReference type="SAM" id="MobiDB-lite"/>
    </source>
</evidence>
<gene>
    <name evidence="2" type="ORF">G9C98_007461</name>
</gene>
<sequence length="403" mass="46052">MLFPDVNSINKFHHIEHYVKCIKWMGPLKNNWCMRYEAKHGGIRQRAQNVHNFKNLPKTLIRLCQCEQSAKWSSKDVKISRLTTINKKIVAVENTLSSEALYALDYIGTDERYGTVKATLLNHSQGSGILKSTKNSWNEENRKALVRIMVAELIKCHSHYPPDESKQALAKAIVTEFPSLKDKARDLGYIDMEFKSLFPKSADNFLSKFPTSYTKKILIYAKNCRPALYYESESIKNDDFRALLLLVELLPVAYSVRTRKGQGKGMDKEKEKKGKGKKRLANEENEENEPLEINFPNKYLLRLSPEGTNLEQFARDIRAKSKKNVQPYLVTVASQSSSASTFINGDGWFLNVPDNVYEIFIISWTFTSMTWKPFNTVSSVHVNITNINTQSGDPESSDDLNSD</sequence>
<accession>A0A8J5QL51</accession>
<dbReference type="Proteomes" id="UP000729913">
    <property type="component" value="Unassembled WGS sequence"/>
</dbReference>
<dbReference type="PANTHER" id="PTHR31025:SF9">
    <property type="entry name" value="SI:DKEY-286J15.1"/>
    <property type="match status" value="1"/>
</dbReference>
<dbReference type="AlphaFoldDB" id="A0A8J5QL51"/>
<dbReference type="OrthoDB" id="8192917at2759"/>
<evidence type="ECO:0000313" key="3">
    <source>
        <dbReference type="Proteomes" id="UP000729913"/>
    </source>
</evidence>
<name>A0A8J5QL51_9HYME</name>